<evidence type="ECO:0000313" key="3">
    <source>
        <dbReference type="Proteomes" id="UP000054498"/>
    </source>
</evidence>
<accession>A0A0D2LB28</accession>
<evidence type="ECO:0000313" key="2">
    <source>
        <dbReference type="EMBL" id="KIZ03974.1"/>
    </source>
</evidence>
<proteinExistence type="predicted"/>
<gene>
    <name evidence="2" type="ORF">MNEG_3976</name>
</gene>
<sequence>MRAEVPPSPSGGAGGDGRASPLPALLAPRSAHQDRRLIRRMALMQGAIEVDRGSDDGEASLLAGLPASDLAAAALERAERQAPFCQVGGAAERGAAGPAGPLGGAGHRRITRDGRPQYDDNPGGSGGGAGGSWRGAGAAGPAFDLRSVAESVRQVGRHSMAG</sequence>
<organism evidence="2 3">
    <name type="scientific">Monoraphidium neglectum</name>
    <dbReference type="NCBI Taxonomy" id="145388"/>
    <lineage>
        <taxon>Eukaryota</taxon>
        <taxon>Viridiplantae</taxon>
        <taxon>Chlorophyta</taxon>
        <taxon>core chlorophytes</taxon>
        <taxon>Chlorophyceae</taxon>
        <taxon>CS clade</taxon>
        <taxon>Sphaeropleales</taxon>
        <taxon>Selenastraceae</taxon>
        <taxon>Monoraphidium</taxon>
    </lineage>
</organism>
<name>A0A0D2LB28_9CHLO</name>
<evidence type="ECO:0000256" key="1">
    <source>
        <dbReference type="SAM" id="MobiDB-lite"/>
    </source>
</evidence>
<dbReference type="Proteomes" id="UP000054498">
    <property type="component" value="Unassembled WGS sequence"/>
</dbReference>
<dbReference type="AlphaFoldDB" id="A0A0D2LB28"/>
<feature type="region of interest" description="Disordered" evidence="1">
    <location>
        <begin position="92"/>
        <end position="139"/>
    </location>
</feature>
<reference evidence="2 3" key="1">
    <citation type="journal article" date="2013" name="BMC Genomics">
        <title>Reconstruction of the lipid metabolism for the microalga Monoraphidium neglectum from its genome sequence reveals characteristics suitable for biofuel production.</title>
        <authorList>
            <person name="Bogen C."/>
            <person name="Al-Dilaimi A."/>
            <person name="Albersmeier A."/>
            <person name="Wichmann J."/>
            <person name="Grundmann M."/>
            <person name="Rupp O."/>
            <person name="Lauersen K.J."/>
            <person name="Blifernez-Klassen O."/>
            <person name="Kalinowski J."/>
            <person name="Goesmann A."/>
            <person name="Mussgnug J.H."/>
            <person name="Kruse O."/>
        </authorList>
    </citation>
    <scope>NUCLEOTIDE SEQUENCE [LARGE SCALE GENOMIC DNA]</scope>
    <source>
        <strain evidence="2 3">SAG 48.87</strain>
    </source>
</reference>
<dbReference type="RefSeq" id="XP_013902993.1">
    <property type="nucleotide sequence ID" value="XM_014047539.1"/>
</dbReference>
<protein>
    <submittedName>
        <fullName evidence="2">Uncharacterized protein</fullName>
    </submittedName>
</protein>
<keyword evidence="3" id="KW-1185">Reference proteome</keyword>
<dbReference type="KEGG" id="mng:MNEG_3976"/>
<feature type="compositionally biased region" description="Gly residues" evidence="1">
    <location>
        <begin position="123"/>
        <end position="138"/>
    </location>
</feature>
<feature type="region of interest" description="Disordered" evidence="1">
    <location>
        <begin position="1"/>
        <end position="32"/>
    </location>
</feature>
<dbReference type="GeneID" id="25736854"/>
<dbReference type="EMBL" id="KK100749">
    <property type="protein sequence ID" value="KIZ03974.1"/>
    <property type="molecule type" value="Genomic_DNA"/>
</dbReference>